<feature type="domain" description="Winged helix-turn-helix transcription repressor HrcA DNA-binding" evidence="7">
    <location>
        <begin position="2"/>
        <end position="57"/>
    </location>
</feature>
<dbReference type="GO" id="GO:0045892">
    <property type="term" value="P:negative regulation of DNA-templated transcription"/>
    <property type="evidence" value="ECO:0007669"/>
    <property type="project" value="UniProtKB-UniRule"/>
</dbReference>
<dbReference type="SUPFAM" id="SSF46785">
    <property type="entry name" value="Winged helix' DNA-binding domain"/>
    <property type="match status" value="1"/>
</dbReference>
<comment type="caution">
    <text evidence="8">The sequence shown here is derived from an EMBL/GenBank/DDBJ whole genome shotgun (WGS) entry which is preliminary data.</text>
</comment>
<evidence type="ECO:0000256" key="5">
    <source>
        <dbReference type="HAMAP-Rule" id="MF_00081"/>
    </source>
</evidence>
<dbReference type="AlphaFoldDB" id="A0A2W4X5X6"/>
<keyword evidence="2 5" id="KW-0805">Transcription regulation</keyword>
<dbReference type="Proteomes" id="UP000249794">
    <property type="component" value="Unassembled WGS sequence"/>
</dbReference>
<dbReference type="InterPro" id="IPR036390">
    <property type="entry name" value="WH_DNA-bd_sf"/>
</dbReference>
<sequence>MKLTPRQQNILRATVRHYVRTAEPVGSKALASGYDLQVSSATIRNVMSALEDSGLLYQPHTSAGRIPSDSGYRTYVDELMPLSSSVVNPLTRQIEATLNQRIGWNGQAMEALLQESAQVLASLSGYIALVTMPQRTQAKIKYVQIVRVNDEQLLLVVIDTCNNHSILMSYQADAQAKLGIASTGNFETDAAESQPVNERELQILSNFLTDQLKGKSLTEVDLDWSEIDQAFRRYARHLQQAMVDLAKRSHTNPATQILISGLAEVLDQPEFSERSQIRSIVTLLEDGRDQLWPLISTADLTNTQRLRIWIGTENPLAPMQSCALVTSTYGQAPGPVGSLGVLGPTRMLYENAVAAVEAAANYLTDAVAGTLEIG</sequence>
<reference evidence="8 9" key="2">
    <citation type="submission" date="2018-06" db="EMBL/GenBank/DDBJ databases">
        <title>Metagenomic assembly of (sub)arctic Cyanobacteria and their associated microbiome from non-axenic cultures.</title>
        <authorList>
            <person name="Baurain D."/>
        </authorList>
    </citation>
    <scope>NUCLEOTIDE SEQUENCE [LARGE SCALE GENOMIC DNA]</scope>
    <source>
        <strain evidence="8">ULC027bin1</strain>
    </source>
</reference>
<keyword evidence="4 5" id="KW-0804">Transcription</keyword>
<comment type="similarity">
    <text evidence="5">Belongs to the HrcA family.</text>
</comment>
<dbReference type="PIRSF" id="PIRSF005485">
    <property type="entry name" value="HrcA"/>
    <property type="match status" value="1"/>
</dbReference>
<organism evidence="8 9">
    <name type="scientific">Phormidesmis priestleyi</name>
    <dbReference type="NCBI Taxonomy" id="268141"/>
    <lineage>
        <taxon>Bacteria</taxon>
        <taxon>Bacillati</taxon>
        <taxon>Cyanobacteriota</taxon>
        <taxon>Cyanophyceae</taxon>
        <taxon>Leptolyngbyales</taxon>
        <taxon>Leptolyngbyaceae</taxon>
        <taxon>Phormidesmis</taxon>
    </lineage>
</organism>
<evidence type="ECO:0000256" key="3">
    <source>
        <dbReference type="ARBA" id="ARBA00023016"/>
    </source>
</evidence>
<dbReference type="Pfam" id="PF01628">
    <property type="entry name" value="HrcA"/>
    <property type="match status" value="1"/>
</dbReference>
<dbReference type="InterPro" id="IPR021153">
    <property type="entry name" value="HrcA_C"/>
</dbReference>
<dbReference type="InterPro" id="IPR029016">
    <property type="entry name" value="GAF-like_dom_sf"/>
</dbReference>
<evidence type="ECO:0000259" key="6">
    <source>
        <dbReference type="Pfam" id="PF01628"/>
    </source>
</evidence>
<evidence type="ECO:0000256" key="1">
    <source>
        <dbReference type="ARBA" id="ARBA00022491"/>
    </source>
</evidence>
<dbReference type="InterPro" id="IPR005104">
    <property type="entry name" value="WHTH_HrcA_DNA-bd"/>
</dbReference>
<evidence type="ECO:0000256" key="2">
    <source>
        <dbReference type="ARBA" id="ARBA00023015"/>
    </source>
</evidence>
<dbReference type="NCBIfam" id="TIGR00331">
    <property type="entry name" value="hrcA"/>
    <property type="match status" value="1"/>
</dbReference>
<reference evidence="9" key="1">
    <citation type="submission" date="2018-04" db="EMBL/GenBank/DDBJ databases">
        <authorList>
            <person name="Cornet L."/>
        </authorList>
    </citation>
    <scope>NUCLEOTIDE SEQUENCE [LARGE SCALE GENOMIC DNA]</scope>
</reference>
<gene>
    <name evidence="5" type="primary">hrcA</name>
    <name evidence="8" type="ORF">DCF15_13375</name>
</gene>
<keyword evidence="3 5" id="KW-0346">Stress response</keyword>
<dbReference type="Gene3D" id="1.10.10.10">
    <property type="entry name" value="Winged helix-like DNA-binding domain superfamily/Winged helix DNA-binding domain"/>
    <property type="match status" value="1"/>
</dbReference>
<dbReference type="PANTHER" id="PTHR34824">
    <property type="entry name" value="HEAT-INDUCIBLE TRANSCRIPTION REPRESSOR HRCA"/>
    <property type="match status" value="1"/>
</dbReference>
<dbReference type="GO" id="GO:0003677">
    <property type="term" value="F:DNA binding"/>
    <property type="evidence" value="ECO:0007669"/>
    <property type="project" value="InterPro"/>
</dbReference>
<evidence type="ECO:0000259" key="7">
    <source>
        <dbReference type="Pfam" id="PF03444"/>
    </source>
</evidence>
<accession>A0A2W4X5X6</accession>
<dbReference type="Gene3D" id="3.30.450.40">
    <property type="match status" value="1"/>
</dbReference>
<comment type="function">
    <text evidence="5">Negative regulator of class I heat shock genes (grpE-dnaK-dnaJ and groELS operons). Prevents heat-shock induction of these operons.</text>
</comment>
<evidence type="ECO:0000256" key="4">
    <source>
        <dbReference type="ARBA" id="ARBA00023163"/>
    </source>
</evidence>
<dbReference type="InterPro" id="IPR002571">
    <property type="entry name" value="HrcA"/>
</dbReference>
<dbReference type="Pfam" id="PF03444">
    <property type="entry name" value="WHD_HrcA"/>
    <property type="match status" value="1"/>
</dbReference>
<evidence type="ECO:0000313" key="8">
    <source>
        <dbReference type="EMBL" id="PZO52713.1"/>
    </source>
</evidence>
<protein>
    <recommendedName>
        <fullName evidence="5">Heat-inducible transcription repressor HrcA</fullName>
    </recommendedName>
</protein>
<evidence type="ECO:0000313" key="9">
    <source>
        <dbReference type="Proteomes" id="UP000249794"/>
    </source>
</evidence>
<proteinExistence type="inferred from homology"/>
<dbReference type="InterPro" id="IPR036388">
    <property type="entry name" value="WH-like_DNA-bd_sf"/>
</dbReference>
<feature type="domain" description="Heat-inducible transcription repressor HrcA C-terminal" evidence="6">
    <location>
        <begin position="110"/>
        <end position="353"/>
    </location>
</feature>
<keyword evidence="1 5" id="KW-0678">Repressor</keyword>
<dbReference type="HAMAP" id="MF_00081">
    <property type="entry name" value="HrcA"/>
    <property type="match status" value="1"/>
</dbReference>
<dbReference type="SUPFAM" id="SSF55781">
    <property type="entry name" value="GAF domain-like"/>
    <property type="match status" value="1"/>
</dbReference>
<name>A0A2W4X5X6_9CYAN</name>
<dbReference type="PANTHER" id="PTHR34824:SF1">
    <property type="entry name" value="HEAT-INDUCIBLE TRANSCRIPTION REPRESSOR HRCA"/>
    <property type="match status" value="1"/>
</dbReference>
<dbReference type="EMBL" id="QBMP01000141">
    <property type="protein sequence ID" value="PZO52713.1"/>
    <property type="molecule type" value="Genomic_DNA"/>
</dbReference>